<keyword evidence="5" id="KW-0862">Zinc</keyword>
<reference evidence="8 9" key="1">
    <citation type="submission" date="2015-08" db="EMBL/GenBank/DDBJ databases">
        <title>Next Generation Sequencing and Analysis of the Genome of Puccinia sorghi L Schw, the Causal Agent of Maize Common Rust.</title>
        <authorList>
            <person name="Rochi L."/>
            <person name="Burguener G."/>
            <person name="Darino M."/>
            <person name="Turjanski A."/>
            <person name="Kreff E."/>
            <person name="Dieguez M.J."/>
            <person name="Sacco F."/>
        </authorList>
    </citation>
    <scope>NUCLEOTIDE SEQUENCE [LARGE SCALE GENOMIC DNA]</scope>
    <source>
        <strain evidence="8 9">RO10H11247</strain>
    </source>
</reference>
<evidence type="ECO:0000256" key="5">
    <source>
        <dbReference type="ARBA" id="ARBA00022833"/>
    </source>
</evidence>
<evidence type="ECO:0000256" key="4">
    <source>
        <dbReference type="ARBA" id="ARBA00022771"/>
    </source>
</evidence>
<name>A0A0L6VEI3_9BASI</name>
<evidence type="ECO:0000256" key="1">
    <source>
        <dbReference type="ARBA" id="ARBA00004123"/>
    </source>
</evidence>
<dbReference type="Proteomes" id="UP000037035">
    <property type="component" value="Unassembled WGS sequence"/>
</dbReference>
<dbReference type="GO" id="GO:0005634">
    <property type="term" value="C:nucleus"/>
    <property type="evidence" value="ECO:0007669"/>
    <property type="project" value="UniProtKB-SubCell"/>
</dbReference>
<feature type="compositionally biased region" description="Polar residues" evidence="7">
    <location>
        <begin position="86"/>
        <end position="119"/>
    </location>
</feature>
<dbReference type="EMBL" id="LAVV01006610">
    <property type="protein sequence ID" value="KNZ59139.1"/>
    <property type="molecule type" value="Genomic_DNA"/>
</dbReference>
<evidence type="ECO:0000313" key="9">
    <source>
        <dbReference type="Proteomes" id="UP000037035"/>
    </source>
</evidence>
<dbReference type="Gene3D" id="3.30.160.60">
    <property type="entry name" value="Classic Zinc Finger"/>
    <property type="match status" value="1"/>
</dbReference>
<dbReference type="GO" id="GO:0000785">
    <property type="term" value="C:chromatin"/>
    <property type="evidence" value="ECO:0007669"/>
    <property type="project" value="TreeGrafter"/>
</dbReference>
<feature type="compositionally biased region" description="Polar residues" evidence="7">
    <location>
        <begin position="224"/>
        <end position="236"/>
    </location>
</feature>
<evidence type="ECO:0008006" key="10">
    <source>
        <dbReference type="Google" id="ProtNLM"/>
    </source>
</evidence>
<gene>
    <name evidence="8" type="ORF">VP01_1796g5</name>
</gene>
<dbReference type="AlphaFoldDB" id="A0A0L6VEI3"/>
<proteinExistence type="predicted"/>
<dbReference type="PANTHER" id="PTHR40626">
    <property type="entry name" value="MIP31509P"/>
    <property type="match status" value="1"/>
</dbReference>
<feature type="region of interest" description="Disordered" evidence="7">
    <location>
        <begin position="200"/>
        <end position="236"/>
    </location>
</feature>
<comment type="subcellular location">
    <subcellularLocation>
        <location evidence="1">Nucleus</location>
    </subcellularLocation>
</comment>
<keyword evidence="4" id="KW-0863">Zinc-finger</keyword>
<dbReference type="InterPro" id="IPR051059">
    <property type="entry name" value="VerF-like"/>
</dbReference>
<evidence type="ECO:0000256" key="7">
    <source>
        <dbReference type="SAM" id="MobiDB-lite"/>
    </source>
</evidence>
<evidence type="ECO:0000256" key="6">
    <source>
        <dbReference type="ARBA" id="ARBA00023242"/>
    </source>
</evidence>
<feature type="compositionally biased region" description="Acidic residues" evidence="7">
    <location>
        <begin position="206"/>
        <end position="223"/>
    </location>
</feature>
<keyword evidence="3" id="KW-0677">Repeat</keyword>
<dbReference type="VEuPathDB" id="FungiDB:VP01_1796g5"/>
<comment type="caution">
    <text evidence="8">The sequence shown here is derived from an EMBL/GenBank/DDBJ whole genome shotgun (WGS) entry which is preliminary data.</text>
</comment>
<keyword evidence="9" id="KW-1185">Reference proteome</keyword>
<keyword evidence="2" id="KW-0479">Metal-binding</keyword>
<keyword evidence="6" id="KW-0539">Nucleus</keyword>
<dbReference type="PANTHER" id="PTHR40626:SF11">
    <property type="entry name" value="ZINC FINGER PROTEIN YPR022C"/>
    <property type="match status" value="1"/>
</dbReference>
<dbReference type="STRING" id="27349.A0A0L6VEI3"/>
<feature type="region of interest" description="Disordered" evidence="7">
    <location>
        <begin position="73"/>
        <end position="128"/>
    </location>
</feature>
<dbReference type="GO" id="GO:0008270">
    <property type="term" value="F:zinc ion binding"/>
    <property type="evidence" value="ECO:0007669"/>
    <property type="project" value="UniProtKB-KW"/>
</dbReference>
<dbReference type="GO" id="GO:0000981">
    <property type="term" value="F:DNA-binding transcription factor activity, RNA polymerase II-specific"/>
    <property type="evidence" value="ECO:0007669"/>
    <property type="project" value="InterPro"/>
</dbReference>
<accession>A0A0L6VEI3</accession>
<protein>
    <recommendedName>
        <fullName evidence="10">C2H2-type domain-containing protein</fullName>
    </recommendedName>
</protein>
<sequence length="613" mass="67842">MVHKTGVHKCPECPKTFSRVSATIYCLNCFPPLEYVARHQRVKHLGIRTWSCACGASYGRSDLLSRHKRKCKAKESKDSTHDKNCIDSQQDNNRPSAASVVLSSDPSSIHPAASTSHHPSNYDDKEPPTYLEAISQKGPFTFHLSDPADNLHIHPTSASLDLSIRAPTPTSQSDCRPVEEAPTFVPTPAFRSGVDEFSGFIPGDDPSFEDDGGENTRGEDEDAGSNQADDPSGLDSSTSIVPVVRYSNPNFFISDVPRSSPFYLNPHIWVLAFMCQKSQGFTIPHLGSLSRYLSRATEVICPVIPMIHVPTLRAPHISIHLGYALSVAGAALENSEHAQAFTDQSLSYKRTSVQNDFVSRDPSFSFRFELFQALITYQFLGMFSRLQVQRDRALRFSPTIIRVSLNFRELACTEIVRNTPDYIQLALSGQIPLDTAWRLWVQYEVQKRTVFLVLISSLQLRGPYGCEVQLSEANVRLPCHEDLWTAGSAEGWAEAARRQAMCCWLDNLESGGEKEVCNSYKPTLRHMQDVVGEQAMPLLSDALAALNLSAASSHGSLNSPYPIPDIHRVGASRLTVRAERLGRFAKTVILHARALSNQAAVTIPPLEPPELNI</sequence>
<evidence type="ECO:0000313" key="8">
    <source>
        <dbReference type="EMBL" id="KNZ59139.1"/>
    </source>
</evidence>
<organism evidence="8 9">
    <name type="scientific">Puccinia sorghi</name>
    <dbReference type="NCBI Taxonomy" id="27349"/>
    <lineage>
        <taxon>Eukaryota</taxon>
        <taxon>Fungi</taxon>
        <taxon>Dikarya</taxon>
        <taxon>Basidiomycota</taxon>
        <taxon>Pucciniomycotina</taxon>
        <taxon>Pucciniomycetes</taxon>
        <taxon>Pucciniales</taxon>
        <taxon>Pucciniaceae</taxon>
        <taxon>Puccinia</taxon>
    </lineage>
</organism>
<evidence type="ECO:0000256" key="2">
    <source>
        <dbReference type="ARBA" id="ARBA00022723"/>
    </source>
</evidence>
<dbReference type="GO" id="GO:0000978">
    <property type="term" value="F:RNA polymerase II cis-regulatory region sequence-specific DNA binding"/>
    <property type="evidence" value="ECO:0007669"/>
    <property type="project" value="InterPro"/>
</dbReference>
<evidence type="ECO:0000256" key="3">
    <source>
        <dbReference type="ARBA" id="ARBA00022737"/>
    </source>
</evidence>
<feature type="compositionally biased region" description="Basic and acidic residues" evidence="7">
    <location>
        <begin position="73"/>
        <end position="85"/>
    </location>
</feature>
<dbReference type="OrthoDB" id="1405595at2759"/>